<comment type="caution">
    <text evidence="1">The sequence shown here is derived from an EMBL/GenBank/DDBJ whole genome shotgun (WGS) entry which is preliminary data.</text>
</comment>
<protein>
    <recommendedName>
        <fullName evidence="3">RGS domain-containing protein</fullName>
    </recommendedName>
</protein>
<organism evidence="1 2">
    <name type="scientific">Plakobranchus ocellatus</name>
    <dbReference type="NCBI Taxonomy" id="259542"/>
    <lineage>
        <taxon>Eukaryota</taxon>
        <taxon>Metazoa</taxon>
        <taxon>Spiralia</taxon>
        <taxon>Lophotrochozoa</taxon>
        <taxon>Mollusca</taxon>
        <taxon>Gastropoda</taxon>
        <taxon>Heterobranchia</taxon>
        <taxon>Euthyneura</taxon>
        <taxon>Panpulmonata</taxon>
        <taxon>Sacoglossa</taxon>
        <taxon>Placobranchoidea</taxon>
        <taxon>Plakobranchidae</taxon>
        <taxon>Plakobranchus</taxon>
    </lineage>
</organism>
<reference evidence="1 2" key="1">
    <citation type="journal article" date="2021" name="Elife">
        <title>Chloroplast acquisition without the gene transfer in kleptoplastic sea slugs, Plakobranchus ocellatus.</title>
        <authorList>
            <person name="Maeda T."/>
            <person name="Takahashi S."/>
            <person name="Yoshida T."/>
            <person name="Shimamura S."/>
            <person name="Takaki Y."/>
            <person name="Nagai Y."/>
            <person name="Toyoda A."/>
            <person name="Suzuki Y."/>
            <person name="Arimoto A."/>
            <person name="Ishii H."/>
            <person name="Satoh N."/>
            <person name="Nishiyama T."/>
            <person name="Hasebe M."/>
            <person name="Maruyama T."/>
            <person name="Minagawa J."/>
            <person name="Obokata J."/>
            <person name="Shigenobu S."/>
        </authorList>
    </citation>
    <scope>NUCLEOTIDE SEQUENCE [LARGE SCALE GENOMIC DNA]</scope>
</reference>
<evidence type="ECO:0008006" key="3">
    <source>
        <dbReference type="Google" id="ProtNLM"/>
    </source>
</evidence>
<proteinExistence type="predicted"/>
<name>A0AAV3ZYX1_9GAST</name>
<sequence>METSRSLYKSKMETSPSPYEYVVEIISNPNESAVETSPSPNELDAEQIFSLSDSGAEASLSASFTEIVNDLDPSRKFATLFWERFSASRRFFALHGSFSLDRSTPLAFWPTLVSDFRCFLKLQGCSRHDDQLESQK</sequence>
<keyword evidence="2" id="KW-1185">Reference proteome</keyword>
<evidence type="ECO:0000313" key="2">
    <source>
        <dbReference type="Proteomes" id="UP000735302"/>
    </source>
</evidence>
<dbReference type="EMBL" id="BLXT01003024">
    <property type="protein sequence ID" value="GFN99730.1"/>
    <property type="molecule type" value="Genomic_DNA"/>
</dbReference>
<evidence type="ECO:0000313" key="1">
    <source>
        <dbReference type="EMBL" id="GFN99730.1"/>
    </source>
</evidence>
<dbReference type="Proteomes" id="UP000735302">
    <property type="component" value="Unassembled WGS sequence"/>
</dbReference>
<accession>A0AAV3ZYX1</accession>
<gene>
    <name evidence="1" type="ORF">PoB_002623600</name>
</gene>
<dbReference type="AlphaFoldDB" id="A0AAV3ZYX1"/>